<dbReference type="EMBL" id="CACRSU010000004">
    <property type="protein sequence ID" value="VYS74791.1"/>
    <property type="molecule type" value="Genomic_DNA"/>
</dbReference>
<keyword evidence="1" id="KW-1133">Transmembrane helix</keyword>
<accession>A0A6N2R3U3</accession>
<evidence type="ECO:0000313" key="2">
    <source>
        <dbReference type="EMBL" id="VYS74791.1"/>
    </source>
</evidence>
<dbReference type="GO" id="GO:0006355">
    <property type="term" value="P:regulation of DNA-templated transcription"/>
    <property type="evidence" value="ECO:0007669"/>
    <property type="project" value="TreeGrafter"/>
</dbReference>
<dbReference type="SUPFAM" id="SSF117281">
    <property type="entry name" value="Kelch motif"/>
    <property type="match status" value="1"/>
</dbReference>
<evidence type="ECO:0008006" key="3">
    <source>
        <dbReference type="Google" id="ProtNLM"/>
    </source>
</evidence>
<keyword evidence="1" id="KW-0812">Transmembrane</keyword>
<organism evidence="2">
    <name type="scientific">Bacteroides intestinalis</name>
    <dbReference type="NCBI Taxonomy" id="329854"/>
    <lineage>
        <taxon>Bacteria</taxon>
        <taxon>Pseudomonadati</taxon>
        <taxon>Bacteroidota</taxon>
        <taxon>Bacteroidia</taxon>
        <taxon>Bacteroidales</taxon>
        <taxon>Bacteroidaceae</taxon>
        <taxon>Bacteroides</taxon>
    </lineage>
</organism>
<dbReference type="InterPro" id="IPR036388">
    <property type="entry name" value="WH-like_DNA-bd_sf"/>
</dbReference>
<dbReference type="RefSeq" id="WP_138292769.1">
    <property type="nucleotide sequence ID" value="NZ_BAABZC010000004.1"/>
</dbReference>
<evidence type="ECO:0000256" key="1">
    <source>
        <dbReference type="SAM" id="Phobius"/>
    </source>
</evidence>
<sequence length="862" mass="99538">MKNYCRYILFSFLLLAGVNLFASVYNSGLYFKSHSAPSTERTSLILDENKPFEVENEFTISFQMWVRNNEPDFGSILHLYTNTNQLIRFSFVAGGERLHYPALVFNEGMVTIDSPIEREKWISVSLRMDMKHNSIAVKYAGKDTTIMVPLNGTHRVKALFGHAPEYLADVAPINLKDVKIMQDGKQTREWRLWKHNDNVCFDEIAKSIARVRSPYWLIDDHIKWKQIYKGTLSGRLDVAFNARDALFYLVRPDKVEILDETGTMKKEISVQGGYPAMEFTDHLIFDTLTNRLVSYSLSQKRVSFFSFDTDRWNLVERNKEEPNYYNHARTYNPADSSFYFFGGYGFYRYRNDLFRMSPFTGEMEMINYAPLLNPRYSSAVAVVGDELYILGGRGNKYGKQELNSYFYTELCAIDLKTRKSRVVWKKKQVETSMLMASSMYFEPSDSSFYAVSLKDGGILWKVSMKDTTWTAVSIPIHNRVIHQDCDFSFYSSPSCNKLFLVMDKILTDRTHDVSIYSINTPLMSQADIMQVAEDTSVAIQMWYWIVAGFLSLLGVGSFLYYRIVEHKKEEPLSVVTTDSVKEELAANDNNVENENLELKVEAGDERIPVLRSIENYFDRSRSAISLLGTFNVRDKDGNDITSNFTPRLKSLLVLLILYTEKDEKGILTRKVTDMLWSDKDEISARNNRNVTLRKLRVLLEEVGDVEVVSDGGFLKMQWKEKVFCDYRTALHCIELFQRNGSLKDNVFLNQILELLLCGPLLSNTIVDWLDGFKDAYSSLSIDLLRNLLDIEYKKNNHEMVLRITDIMFLHDPLNEEALSAKCLVLFSEGKKGIAKSVYDRFCKEYRESLGEDYKVPLSKLCE</sequence>
<gene>
    <name evidence="2" type="ORF">BILFYP9_00416</name>
</gene>
<dbReference type="InterPro" id="IPR051677">
    <property type="entry name" value="AfsR-DnrI-RedD_regulator"/>
</dbReference>
<dbReference type="AlphaFoldDB" id="A0A6N2R3U3"/>
<dbReference type="Gene3D" id="1.10.10.10">
    <property type="entry name" value="Winged helix-like DNA-binding domain superfamily/Winged helix DNA-binding domain"/>
    <property type="match status" value="1"/>
</dbReference>
<name>A0A6N2R3U3_9BACE</name>
<dbReference type="InterPro" id="IPR015915">
    <property type="entry name" value="Kelch-typ_b-propeller"/>
</dbReference>
<dbReference type="PANTHER" id="PTHR35807:SF1">
    <property type="entry name" value="TRANSCRIPTIONAL REGULATOR REDD"/>
    <property type="match status" value="1"/>
</dbReference>
<dbReference type="GO" id="GO:0003677">
    <property type="term" value="F:DNA binding"/>
    <property type="evidence" value="ECO:0007669"/>
    <property type="project" value="TreeGrafter"/>
</dbReference>
<feature type="transmembrane region" description="Helical" evidence="1">
    <location>
        <begin position="541"/>
        <end position="561"/>
    </location>
</feature>
<dbReference type="Gene3D" id="2.120.10.80">
    <property type="entry name" value="Kelch-type beta propeller"/>
    <property type="match status" value="1"/>
</dbReference>
<reference evidence="2" key="1">
    <citation type="submission" date="2019-11" db="EMBL/GenBank/DDBJ databases">
        <authorList>
            <person name="Feng L."/>
        </authorList>
    </citation>
    <scope>NUCLEOTIDE SEQUENCE</scope>
    <source>
        <strain evidence="2">BintestinalisLFYP9</strain>
    </source>
</reference>
<proteinExistence type="predicted"/>
<dbReference type="PANTHER" id="PTHR35807">
    <property type="entry name" value="TRANSCRIPTIONAL REGULATOR REDD-RELATED"/>
    <property type="match status" value="1"/>
</dbReference>
<keyword evidence="1" id="KW-0472">Membrane</keyword>
<protein>
    <recommendedName>
        <fullName evidence="3">Kelch repeat protein</fullName>
    </recommendedName>
</protein>